<proteinExistence type="predicted"/>
<organism evidence="2 3">
    <name type="scientific">Alteromonas salexigens</name>
    <dbReference type="NCBI Taxonomy" id="2982530"/>
    <lineage>
        <taxon>Bacteria</taxon>
        <taxon>Pseudomonadati</taxon>
        <taxon>Pseudomonadota</taxon>
        <taxon>Gammaproteobacteria</taxon>
        <taxon>Alteromonadales</taxon>
        <taxon>Alteromonadaceae</taxon>
        <taxon>Alteromonas/Salinimonas group</taxon>
        <taxon>Alteromonas</taxon>
    </lineage>
</organism>
<name>A0ABT2VKY4_9ALTE</name>
<dbReference type="EMBL" id="JAOTJC010000004">
    <property type="protein sequence ID" value="MCU7553457.1"/>
    <property type="molecule type" value="Genomic_DNA"/>
</dbReference>
<dbReference type="Proteomes" id="UP001209257">
    <property type="component" value="Unassembled WGS sequence"/>
</dbReference>
<keyword evidence="1" id="KW-0732">Signal</keyword>
<accession>A0ABT2VKY4</accession>
<evidence type="ECO:0000256" key="1">
    <source>
        <dbReference type="SAM" id="SignalP"/>
    </source>
</evidence>
<gene>
    <name evidence="2" type="ORF">OCL06_02460</name>
</gene>
<keyword evidence="3" id="KW-1185">Reference proteome</keyword>
<evidence type="ECO:0000313" key="3">
    <source>
        <dbReference type="Proteomes" id="UP001209257"/>
    </source>
</evidence>
<protein>
    <submittedName>
        <fullName evidence="2">Uncharacterized protein</fullName>
    </submittedName>
</protein>
<dbReference type="RefSeq" id="WP_262992153.1">
    <property type="nucleotide sequence ID" value="NZ_JAOTJC010000004.1"/>
</dbReference>
<comment type="caution">
    <text evidence="2">The sequence shown here is derived from an EMBL/GenBank/DDBJ whole genome shotgun (WGS) entry which is preliminary data.</text>
</comment>
<evidence type="ECO:0000313" key="2">
    <source>
        <dbReference type="EMBL" id="MCU7553457.1"/>
    </source>
</evidence>
<reference evidence="3" key="1">
    <citation type="submission" date="2023-07" db="EMBL/GenBank/DDBJ databases">
        <title>Study on multiphase classification of strain Alteromonas salexigens isolated from the Yellow Sea.</title>
        <authorList>
            <person name="Sun L."/>
        </authorList>
    </citation>
    <scope>NUCLEOTIDE SEQUENCE [LARGE SCALE GENOMIC DNA]</scope>
    <source>
        <strain evidence="3">ASW11-19</strain>
    </source>
</reference>
<sequence length="231" mass="26351">MRHYHLLITALLVTITLGQSAAAMDAGEYYYIIAERCEMRGPEDPEERDKVTPDLRLFDVVPAGISDYYVKMNTEALRDYAPEGQEYLTDLAVRQAYTAGTDANTDHTHHDFMLQREAIDLAELIRTLNVFSQRQTAQGYFYRQLLTLPHGSHTFKAVTRVRLTELGQPQRLYLADFSSQYYKLDQAGQPATEPFIEVDHRAALTRAIHEQGSPYAQFTQDGVCGEKWPRA</sequence>
<feature type="signal peptide" evidence="1">
    <location>
        <begin position="1"/>
        <end position="21"/>
    </location>
</feature>
<feature type="chain" id="PRO_5046546902" evidence="1">
    <location>
        <begin position="22"/>
        <end position="231"/>
    </location>
</feature>